<evidence type="ECO:0000313" key="1">
    <source>
        <dbReference type="EMBL" id="KAG6429173.1"/>
    </source>
</evidence>
<dbReference type="Proteomes" id="UP000298416">
    <property type="component" value="Unassembled WGS sequence"/>
</dbReference>
<dbReference type="SUPFAM" id="SSF51430">
    <property type="entry name" value="NAD(P)-linked oxidoreductase"/>
    <property type="match status" value="1"/>
</dbReference>
<dbReference type="PANTHER" id="PTHR43147">
    <property type="entry name" value="PROTEIN TAS"/>
    <property type="match status" value="1"/>
</dbReference>
<gene>
    <name evidence="1" type="ORF">SASPL_107217</name>
</gene>
<accession>A0A8X8YAZ0</accession>
<protein>
    <submittedName>
        <fullName evidence="1">Uncharacterized protein</fullName>
    </submittedName>
</protein>
<reference evidence="1" key="2">
    <citation type="submission" date="2020-08" db="EMBL/GenBank/DDBJ databases">
        <title>Plant Genome Project.</title>
        <authorList>
            <person name="Zhang R.-G."/>
        </authorList>
    </citation>
    <scope>NUCLEOTIDE SEQUENCE</scope>
    <source>
        <strain evidence="1">Huo1</strain>
        <tissue evidence="1">Leaf</tissue>
    </source>
</reference>
<dbReference type="EMBL" id="PNBA02000003">
    <property type="protein sequence ID" value="KAG6429173.1"/>
    <property type="molecule type" value="Genomic_DNA"/>
</dbReference>
<dbReference type="PANTHER" id="PTHR43147:SF2">
    <property type="entry name" value="NADP-DEPENDENT OXIDOREDUCTASE DOMAIN-CONTAINING PROTEIN"/>
    <property type="match status" value="1"/>
</dbReference>
<proteinExistence type="predicted"/>
<dbReference type="Gene3D" id="3.20.20.100">
    <property type="entry name" value="NADP-dependent oxidoreductase domain"/>
    <property type="match status" value="1"/>
</dbReference>
<evidence type="ECO:0000313" key="2">
    <source>
        <dbReference type="Proteomes" id="UP000298416"/>
    </source>
</evidence>
<organism evidence="1">
    <name type="scientific">Salvia splendens</name>
    <name type="common">Scarlet sage</name>
    <dbReference type="NCBI Taxonomy" id="180675"/>
    <lineage>
        <taxon>Eukaryota</taxon>
        <taxon>Viridiplantae</taxon>
        <taxon>Streptophyta</taxon>
        <taxon>Embryophyta</taxon>
        <taxon>Tracheophyta</taxon>
        <taxon>Spermatophyta</taxon>
        <taxon>Magnoliopsida</taxon>
        <taxon>eudicotyledons</taxon>
        <taxon>Gunneridae</taxon>
        <taxon>Pentapetalae</taxon>
        <taxon>asterids</taxon>
        <taxon>lamiids</taxon>
        <taxon>Lamiales</taxon>
        <taxon>Lamiaceae</taxon>
        <taxon>Nepetoideae</taxon>
        <taxon>Mentheae</taxon>
        <taxon>Salviinae</taxon>
        <taxon>Salvia</taxon>
        <taxon>Salvia subgen. Calosphace</taxon>
        <taxon>core Calosphace</taxon>
    </lineage>
</organism>
<sequence>MCYLEFAVRSSFVVLKLQGLVFYAREEAFVLRHPLVASAVFGATKLWQLQEVLDGCRVELTPEIIAEINEVHSAFPNPCP</sequence>
<keyword evidence="2" id="KW-1185">Reference proteome</keyword>
<reference evidence="1" key="1">
    <citation type="submission" date="2018-01" db="EMBL/GenBank/DDBJ databases">
        <authorList>
            <person name="Mao J.F."/>
        </authorList>
    </citation>
    <scope>NUCLEOTIDE SEQUENCE</scope>
    <source>
        <strain evidence="1">Huo1</strain>
        <tissue evidence="1">Leaf</tissue>
    </source>
</reference>
<dbReference type="InterPro" id="IPR036812">
    <property type="entry name" value="NAD(P)_OxRdtase_dom_sf"/>
</dbReference>
<dbReference type="AlphaFoldDB" id="A0A8X8YAZ0"/>
<name>A0A8X8YAZ0_SALSN</name>
<comment type="caution">
    <text evidence="1">The sequence shown here is derived from an EMBL/GenBank/DDBJ whole genome shotgun (WGS) entry which is preliminary data.</text>
</comment>